<evidence type="ECO:0000313" key="2">
    <source>
        <dbReference type="EMBL" id="TGG94290.1"/>
    </source>
</evidence>
<feature type="transmembrane region" description="Helical" evidence="1">
    <location>
        <begin position="126"/>
        <end position="146"/>
    </location>
</feature>
<feature type="transmembrane region" description="Helical" evidence="1">
    <location>
        <begin position="36"/>
        <end position="60"/>
    </location>
</feature>
<keyword evidence="3" id="KW-1185">Reference proteome</keyword>
<sequence>MLDDLQQAPYRPFFLLAGAAALAGGLLWWWPWGSPLLLHLHLLLFGMASAAMAGYLLTALPSWTGWQDCPPVLLWALVGLWCLDRIVVLLPEPPLFILLTPGLAFHGLLTLFLLRRLWQARIWRPVWLALAPLGPGMAECWLLLNWHNTGWIGDAGEWAALFLALLLILVGGRAVPAFTRTGLQHLGHPDRIIAPDWLQRLSVGLMGIVLLMQGLGWPAHWTGSLLLATGLLQMLRWVGWTPWRIGRAPALWMLHAAWLWLATGLALLGLTRLGWLDLPPGTVLHALTMGAIGGMCLGIMLRAAMKRTPRGLQPSILQLLAAALVLLSPLPRLLPAPWFESGLVTNSLLLAATLWSAGWLLYLMALWPALRGPVPRPVLSGPRSTA</sequence>
<feature type="transmembrane region" description="Helical" evidence="1">
    <location>
        <begin position="12"/>
        <end position="30"/>
    </location>
</feature>
<feature type="transmembrane region" description="Helical" evidence="1">
    <location>
        <begin position="250"/>
        <end position="271"/>
    </location>
</feature>
<accession>A0A4Z0WI29</accession>
<feature type="transmembrane region" description="Helical" evidence="1">
    <location>
        <begin position="96"/>
        <end position="114"/>
    </location>
</feature>
<dbReference type="Proteomes" id="UP000297475">
    <property type="component" value="Unassembled WGS sequence"/>
</dbReference>
<dbReference type="Pfam" id="PF05940">
    <property type="entry name" value="NnrS"/>
    <property type="match status" value="1"/>
</dbReference>
<organism evidence="2 3">
    <name type="scientific">Natronospirillum operosum</name>
    <dbReference type="NCBI Taxonomy" id="2759953"/>
    <lineage>
        <taxon>Bacteria</taxon>
        <taxon>Pseudomonadati</taxon>
        <taxon>Pseudomonadota</taxon>
        <taxon>Gammaproteobacteria</taxon>
        <taxon>Oceanospirillales</taxon>
        <taxon>Natronospirillaceae</taxon>
        <taxon>Natronospirillum</taxon>
    </lineage>
</organism>
<gene>
    <name evidence="2" type="ORF">E4656_06640</name>
</gene>
<proteinExistence type="predicted"/>
<comment type="caution">
    <text evidence="2">The sequence shown here is derived from an EMBL/GenBank/DDBJ whole genome shotgun (WGS) entry which is preliminary data.</text>
</comment>
<dbReference type="InterPro" id="IPR010266">
    <property type="entry name" value="NnrS"/>
</dbReference>
<name>A0A4Z0WI29_9GAMM</name>
<keyword evidence="1" id="KW-1133">Transmembrane helix</keyword>
<feature type="transmembrane region" description="Helical" evidence="1">
    <location>
        <begin position="158"/>
        <end position="176"/>
    </location>
</feature>
<evidence type="ECO:0000313" key="3">
    <source>
        <dbReference type="Proteomes" id="UP000297475"/>
    </source>
</evidence>
<evidence type="ECO:0000256" key="1">
    <source>
        <dbReference type="SAM" id="Phobius"/>
    </source>
</evidence>
<dbReference type="EMBL" id="SRMF01000002">
    <property type="protein sequence ID" value="TGG94290.1"/>
    <property type="molecule type" value="Genomic_DNA"/>
</dbReference>
<dbReference type="OrthoDB" id="5146486at2"/>
<dbReference type="AlphaFoldDB" id="A0A4Z0WI29"/>
<keyword evidence="1" id="KW-0812">Transmembrane</keyword>
<feature type="transmembrane region" description="Helical" evidence="1">
    <location>
        <begin position="283"/>
        <end position="304"/>
    </location>
</feature>
<reference evidence="2 3" key="1">
    <citation type="submission" date="2019-04" db="EMBL/GenBank/DDBJ databases">
        <title>Natronospirillum operosus gen. nov., sp. nov., a haloalkaliphilic satellite isolated from decaying biomass of laboratory culture of cyanobacterium Geitlerinema sp. and proposal of Natronospirillaceae fam. nov. and Saccharospirillaceae fam. nov.</title>
        <authorList>
            <person name="Kevbrin V."/>
            <person name="Boltyanskaya Y."/>
            <person name="Koziaeva V."/>
            <person name="Grouzdev D.S."/>
            <person name="Park M."/>
            <person name="Cho J."/>
        </authorList>
    </citation>
    <scope>NUCLEOTIDE SEQUENCE [LARGE SCALE GENOMIC DNA]</scope>
    <source>
        <strain evidence="2 3">G-116</strain>
    </source>
</reference>
<feature type="transmembrane region" description="Helical" evidence="1">
    <location>
        <begin position="72"/>
        <end position="90"/>
    </location>
</feature>
<feature type="transmembrane region" description="Helical" evidence="1">
    <location>
        <begin position="316"/>
        <end position="334"/>
    </location>
</feature>
<keyword evidence="1" id="KW-0472">Membrane</keyword>
<feature type="transmembrane region" description="Helical" evidence="1">
    <location>
        <begin position="346"/>
        <end position="367"/>
    </location>
</feature>
<feature type="transmembrane region" description="Helical" evidence="1">
    <location>
        <begin position="197"/>
        <end position="215"/>
    </location>
</feature>
<protein>
    <submittedName>
        <fullName evidence="2">NnrS family protein</fullName>
    </submittedName>
</protein>
<feature type="transmembrane region" description="Helical" evidence="1">
    <location>
        <begin position="221"/>
        <end position="238"/>
    </location>
</feature>